<evidence type="ECO:0000313" key="2">
    <source>
        <dbReference type="EMBL" id="ANP43376.1"/>
    </source>
</evidence>
<name>A0A1B1A9Z3_9RHOB</name>
<dbReference type="KEGG" id="rmb:K529_021715"/>
<organism evidence="2 3">
    <name type="scientific">Tritonibacter mobilis F1926</name>
    <dbReference type="NCBI Taxonomy" id="1265309"/>
    <lineage>
        <taxon>Bacteria</taxon>
        <taxon>Pseudomonadati</taxon>
        <taxon>Pseudomonadota</taxon>
        <taxon>Alphaproteobacteria</taxon>
        <taxon>Rhodobacterales</taxon>
        <taxon>Paracoccaceae</taxon>
        <taxon>Tritonibacter</taxon>
    </lineage>
</organism>
<dbReference type="RefSeq" id="WP_005642827.1">
    <property type="nucleotide sequence ID" value="NZ_CP015232.1"/>
</dbReference>
<keyword evidence="2" id="KW-0614">Plasmid</keyword>
<dbReference type="OrthoDB" id="7856997at2"/>
<dbReference type="GeneID" id="28252512"/>
<proteinExistence type="predicted"/>
<evidence type="ECO:0000313" key="3">
    <source>
        <dbReference type="Proteomes" id="UP000013243"/>
    </source>
</evidence>
<feature type="signal peptide" evidence="1">
    <location>
        <begin position="1"/>
        <end position="26"/>
    </location>
</feature>
<geneLocation type="plasmid" evidence="2 3">
    <name>unnamed2</name>
</geneLocation>
<sequence>MLRDLKILQRAAVVAIVSAAPMMLAAAEQAIITEASIDWTSAEAAATQTAAQEEAVTSAFLALPASAEPTALPVMLFGEAAGLSAPGFVSQGSAYAAYYTQGDIQISISGSKSVVQAKDALTLHHEPAAWENIGTGADYSLAQFGAYYTLRITCDEPTTDTRCTQPEYLSGLAEHLFVVKGQANAM</sequence>
<reference evidence="2 3" key="1">
    <citation type="journal article" date="2016" name="ISME J.">
        <title>Global occurrence and heterogeneity of the Roseobacter-clade species Ruegeria mobilis.</title>
        <authorList>
            <person name="Sonnenschein E."/>
            <person name="Gram L."/>
        </authorList>
    </citation>
    <scope>NUCLEOTIDE SEQUENCE [LARGE SCALE GENOMIC DNA]</scope>
    <source>
        <strain evidence="2 3">F1926</strain>
        <plasmid evidence="2 3">unnamed2</plasmid>
    </source>
</reference>
<feature type="chain" id="PRO_5008518554" evidence="1">
    <location>
        <begin position="27"/>
        <end position="186"/>
    </location>
</feature>
<gene>
    <name evidence="2" type="ORF">K529_021715</name>
</gene>
<accession>A0A1B1A9Z3</accession>
<dbReference type="EMBL" id="CP015232">
    <property type="protein sequence ID" value="ANP43376.1"/>
    <property type="molecule type" value="Genomic_DNA"/>
</dbReference>
<evidence type="ECO:0000256" key="1">
    <source>
        <dbReference type="SAM" id="SignalP"/>
    </source>
</evidence>
<protein>
    <submittedName>
        <fullName evidence="2">Uncharacterized protein</fullName>
    </submittedName>
</protein>
<dbReference type="AlphaFoldDB" id="A0A1B1A9Z3"/>
<dbReference type="Proteomes" id="UP000013243">
    <property type="component" value="Plasmid unnamed2"/>
</dbReference>
<keyword evidence="1" id="KW-0732">Signal</keyword>